<dbReference type="GO" id="GO:0016556">
    <property type="term" value="P:mRNA modification"/>
    <property type="evidence" value="ECO:0007669"/>
    <property type="project" value="InterPro"/>
</dbReference>
<evidence type="ECO:0000256" key="8">
    <source>
        <dbReference type="ARBA" id="ARBA00022695"/>
    </source>
</evidence>
<keyword evidence="16" id="KW-0511">Multifunctional enzyme</keyword>
<dbReference type="InterPro" id="IPR001788">
    <property type="entry name" value="RNA-dep_RNA_pol_alsuvir"/>
</dbReference>
<accession>A0A2R2WVC6</accession>
<dbReference type="InterPro" id="IPR007094">
    <property type="entry name" value="RNA-dir_pol_PSvirus"/>
</dbReference>
<dbReference type="GO" id="GO:0039648">
    <property type="term" value="P:symbiont-mediated perturbation of host ubiquitin-like protein modification"/>
    <property type="evidence" value="ECO:0007669"/>
    <property type="project" value="UniProtKB-KW"/>
</dbReference>
<dbReference type="Gene3D" id="2.60.120.20">
    <property type="match status" value="1"/>
</dbReference>
<dbReference type="InterPro" id="IPR008043">
    <property type="entry name" value="Peptidase_C21"/>
</dbReference>
<feature type="region of interest" description="Disordered" evidence="19">
    <location>
        <begin position="526"/>
        <end position="582"/>
    </location>
</feature>
<evidence type="ECO:0000256" key="17">
    <source>
        <dbReference type="ARBA" id="ARBA00045135"/>
    </source>
</evidence>
<dbReference type="InterPro" id="IPR027351">
    <property type="entry name" value="(+)RNA_virus_helicase_core_dom"/>
</dbReference>
<dbReference type="InterPro" id="IPR029053">
    <property type="entry name" value="Viral_coat"/>
</dbReference>
<dbReference type="CDD" id="cd18809">
    <property type="entry name" value="SF1_C_RecD"/>
    <property type="match status" value="1"/>
</dbReference>
<dbReference type="InterPro" id="IPR027417">
    <property type="entry name" value="P-loop_NTPase"/>
</dbReference>
<feature type="domain" description="Alphavirus-like MT" evidence="22">
    <location>
        <begin position="57"/>
        <end position="218"/>
    </location>
</feature>
<feature type="compositionally biased region" description="Low complexity" evidence="19">
    <location>
        <begin position="637"/>
        <end position="658"/>
    </location>
</feature>
<dbReference type="Pfam" id="PF00978">
    <property type="entry name" value="RdRP_2"/>
    <property type="match status" value="1"/>
</dbReference>
<evidence type="ECO:0000256" key="10">
    <source>
        <dbReference type="ARBA" id="ARBA00022801"/>
    </source>
</evidence>
<evidence type="ECO:0000256" key="4">
    <source>
        <dbReference type="ARBA" id="ARBA00022603"/>
    </source>
</evidence>
<dbReference type="Gene3D" id="3.40.50.300">
    <property type="entry name" value="P-loop containing nucleotide triphosphate hydrolases"/>
    <property type="match status" value="1"/>
</dbReference>
<dbReference type="InterPro" id="IPR002588">
    <property type="entry name" value="Alphavirus-like_MT_dom"/>
</dbReference>
<evidence type="ECO:0000256" key="19">
    <source>
        <dbReference type="SAM" id="MobiDB-lite"/>
    </source>
</evidence>
<keyword evidence="10" id="KW-0378">Hydrolase</keyword>
<dbReference type="PROSITE" id="PS51743">
    <property type="entry name" value="ALPHAVIRUS_MT"/>
    <property type="match status" value="1"/>
</dbReference>
<dbReference type="GO" id="GO:0003723">
    <property type="term" value="F:RNA binding"/>
    <property type="evidence" value="ECO:0007669"/>
    <property type="project" value="InterPro"/>
</dbReference>
<feature type="region of interest" description="Disordered" evidence="19">
    <location>
        <begin position="609"/>
        <end position="700"/>
    </location>
</feature>
<evidence type="ECO:0000259" key="21">
    <source>
        <dbReference type="PROSITE" id="PS51657"/>
    </source>
</evidence>
<dbReference type="GO" id="GO:0003968">
    <property type="term" value="F:RNA-directed RNA polymerase activity"/>
    <property type="evidence" value="ECO:0007669"/>
    <property type="project" value="UniProtKB-KW"/>
</dbReference>
<dbReference type="SUPFAM" id="SSF88633">
    <property type="entry name" value="Positive stranded ssRNA viruses"/>
    <property type="match status" value="1"/>
</dbReference>
<dbReference type="PROSITE" id="PS50507">
    <property type="entry name" value="RDRP_SSRNA_POS"/>
    <property type="match status" value="1"/>
</dbReference>
<evidence type="ECO:0000313" key="23">
    <source>
        <dbReference type="EMBL" id="ARI47200.1"/>
    </source>
</evidence>
<evidence type="ECO:0000256" key="13">
    <source>
        <dbReference type="ARBA" id="ARBA00022844"/>
    </source>
</evidence>
<comment type="function">
    <text evidence="17">RNA-directed RNA polymerase is responsible for the replication and transcription of the genome.</text>
</comment>
<dbReference type="GO" id="GO:0006396">
    <property type="term" value="P:RNA processing"/>
    <property type="evidence" value="ECO:0007669"/>
    <property type="project" value="InterPro"/>
</dbReference>
<dbReference type="Pfam" id="PF05381">
    <property type="entry name" value="Peptidase_C21"/>
    <property type="match status" value="1"/>
</dbReference>
<keyword evidence="2" id="KW-0696">RNA-directed RNA polymerase</keyword>
<keyword evidence="8" id="KW-0548">Nucleotidyltransferase</keyword>
<comment type="subcellular location">
    <subcellularLocation>
        <location evidence="1">Virion</location>
    </subcellularLocation>
</comment>
<evidence type="ECO:0000256" key="16">
    <source>
        <dbReference type="ARBA" id="ARBA00023268"/>
    </source>
</evidence>
<evidence type="ECO:0000259" key="22">
    <source>
        <dbReference type="PROSITE" id="PS51743"/>
    </source>
</evidence>
<protein>
    <submittedName>
        <fullName evidence="23">Polyprotein</fullName>
    </submittedName>
</protein>
<evidence type="ECO:0000256" key="15">
    <source>
        <dbReference type="ARBA" id="ARBA00022953"/>
    </source>
</evidence>
<evidence type="ECO:0000256" key="6">
    <source>
        <dbReference type="ARBA" id="ARBA00022670"/>
    </source>
</evidence>
<feature type="region of interest" description="Disordered" evidence="19">
    <location>
        <begin position="1875"/>
        <end position="1910"/>
    </location>
</feature>
<organism evidence="23">
    <name type="scientific">Peach virus T</name>
    <dbReference type="NCBI Taxonomy" id="1958978"/>
    <lineage>
        <taxon>Viruses</taxon>
        <taxon>Riboviria</taxon>
        <taxon>Orthornavirae</taxon>
        <taxon>Kitrinoviricota</taxon>
        <taxon>Alsuviricetes</taxon>
        <taxon>Tymovirales</taxon>
    </lineage>
</organism>
<keyword evidence="5" id="KW-1130">Modulation of host ubiquitin pathway by virus</keyword>
<keyword evidence="15" id="KW-0693">Viral RNA replication</keyword>
<sequence length="2072" mass="227274">MFKNIIDSLSSTAHRDTVSSPLVEAVSQPLRDSLTSYPYAVPSTALQFLASCGISVSGFGHKAHPHPVHKTIETHLIHDVWPHYATTQASMMFMKPSKFLKIQRQCPNLVQLHNYRVTAKDATRYPETSPDLPDTPTVFMHDALMYYTPAQVLDLFTKSQNLQRLYASVVIPPESSFTDLSLSPSLYQIQFEDDTLVYQLEGNPAHAYRQPRSALKWLSTTTIRGPDFDLTISILDSWGPVHSLLIQRGRPHMHEDEDTVYFKVPKSVALPEPASLRQDLRHRLVPAEVHDALFVYTRAVRTLRVTDPAGFVRTQCSKPEYSWVTSAAWDNLQHFALQTAPHRPHTTFYIFPSIYAKLKHWLRAHTKALQLSGIAAASACASLSAYLAARLASCSIASLSIFGRWVRPPPTASFALSRAIGFPQKAPSFSLSLCRKPLPPFGMKLLLKPLTHHQWLRPLYADAPVPRFWIKASLAAVSIAAIAAALRHFLGPDTPQHMHDKYMALFHPQPWQLKIRRGVIRTNPSPFLPFQPTPAIAPSDSSDEEDDSRFRPSLAPVPSPATAPSSAQPSSQAEPAATAPVETAQPVQIIPAPIDDPAPVDTPQAVEELKRGLRAAQASRSLPESAAEGPSSPKPLPASALLPPSGSEPILEPSQPDSARPPPPPPVVSSSSPPPGFTTSFPPSNATVLPTAPPPHSSLLYGEDQISVQRDGHVVGLHATPEPIPDEVSALLRDPTAAGPVLQFHELHPGAYLEATAAFPARARNGLPATFPYPRNDCLLRTIHAATHIPLAALWECLCVQLPDSIIDYPLIERRGLSTLHFSVLARFFSLRATFLTPGWKQPLGMEDATQTFTVLHTPPTATTIGHFELVADGSEAPPAHLAGAGAKDLALIALSFRTGGHLLPISHVHNYTTAPSRAKNLISNMKNGFDGVLANIDPHRTHEARDRLLSLDGIMDLAPPKQVALIHIAGFAGCGKSYPIQKLLTHPAFAQHKIALPTVELRNEWKAAMKPRPAQVWRISTWESSLLKSARVLVIDEVYKLPRGYVDLAIHADPSVEFVILLGDPLQGEYHSTHPDSSNHRLSSELKHLRPYLDYYCLWSRRIPKLIADFFQIPTLSEAPGYVRYMRSFSASAKLLANSIPTAKTLQQVGFNAITISSSQGSTLDGPAFIHLDRHSNLLSHHHSLVALTRSRAGVVFTGDRSQLSGLGASNLIFSALAANKSVSLLALFPSEFYGLPTITAPLTNRRLTLTGGDPYSRRLPIRGPTDPGPSPSTRDDVFLTQETIVSGDGELALQRVDTTFLPETRRPLHHDVPSAMPEPAQPTTIKFSDTAHEPVYPGEDFHALAAHFQPANDPEMREIVFRDQMSCQFPFLDEPFEISCQPMSLLAARHREKKDPTLLPASIPKRLRFRPSDAPYQITPKDEILGGLLFNSLCRAYRRNPNDTLPFDEALFAECIALNEFAQLTSKTQATIMANANRSDPDWRYSAVRIFAKTQHKVNDASIFGSWKACQTLALMHDAVVLLLGPVKKYQRVFDQEDRPSHIYVHASHTPFEMSEWCQANLTDAVHLANDYTAFDQSQHGEAVVLERKKMERLSIPEHLIELHVHLKTNVSTQFGPLTCMRLTGEPGTYDDNTDYNIAVIYSEYACDSVPLMVSGDDSLLDFEPPTLPNWAAIRPLLALTFKKERSLYPTFCGFNVGRAGALRAPKTLFAKIAIAIDDGSIDEKLASYLTEFSVGHSLGDQLWQLLPIDAVPYQSACFDFFCRHATPAQKLVLKIGEIPMELLEAAFEDAPWASHAVWALLRGANKSKIIAARKSRPMPESSDVSMHQGRLPSAFQGFQTHPLMTLSGAQSPANIALLVASAVPDLEPMSNAQATQVGPRPDSDVRVDRQPPLPAPHPGPPPPLPSKNPDVIVPFQWVISDFDGTDLVHSTIDLSASTTLKKVTAYFRYASIQSVEALIIADAAAISKPIPVSLVWTINSLTPDSGKELDYFGGQRIVAGGPVSLATRNVIPADLTRLTPIIKDRVTYSDTPRLTWTAQKVAGAAKGTTLCSLVIVGTVLLSAPTGTSI</sequence>
<feature type="domain" description="(+)RNA virus helicase C-terminal" evidence="21">
    <location>
        <begin position="938"/>
        <end position="1238"/>
    </location>
</feature>
<feature type="compositionally biased region" description="Pro residues" evidence="19">
    <location>
        <begin position="659"/>
        <end position="676"/>
    </location>
</feature>
<keyword evidence="12" id="KW-0067">ATP-binding</keyword>
<comment type="similarity">
    <text evidence="18">Belongs to the Tymoviridae non-structural replication polyprotein family.</text>
</comment>
<dbReference type="GO" id="GO:0006351">
    <property type="term" value="P:DNA-templated transcription"/>
    <property type="evidence" value="ECO:0007669"/>
    <property type="project" value="InterPro"/>
</dbReference>
<evidence type="ECO:0000256" key="2">
    <source>
        <dbReference type="ARBA" id="ARBA00022484"/>
    </source>
</evidence>
<dbReference type="PROSITE" id="PS51657">
    <property type="entry name" value="PSRV_HELICASE"/>
    <property type="match status" value="1"/>
</dbReference>
<keyword evidence="13" id="KW-0946">Virion</keyword>
<dbReference type="Pfam" id="PF01660">
    <property type="entry name" value="Vmethyltransf"/>
    <property type="match status" value="1"/>
</dbReference>
<dbReference type="Pfam" id="PF00983">
    <property type="entry name" value="Tymo_coat"/>
    <property type="match status" value="1"/>
</dbReference>
<dbReference type="InterPro" id="IPR043629">
    <property type="entry name" value="Salyut_dom"/>
</dbReference>
<keyword evidence="4" id="KW-0489">Methyltransferase</keyword>
<dbReference type="GO" id="GO:0019028">
    <property type="term" value="C:viral capsid"/>
    <property type="evidence" value="ECO:0007669"/>
    <property type="project" value="InterPro"/>
</dbReference>
<feature type="compositionally biased region" description="Low complexity" evidence="19">
    <location>
        <begin position="562"/>
        <end position="582"/>
    </location>
</feature>
<dbReference type="InterPro" id="IPR000574">
    <property type="entry name" value="Tymo_coat"/>
</dbReference>
<dbReference type="EMBL" id="KY348615">
    <property type="protein sequence ID" value="ARI47200.1"/>
    <property type="molecule type" value="Genomic_RNA"/>
</dbReference>
<evidence type="ECO:0000256" key="3">
    <source>
        <dbReference type="ARBA" id="ARBA00022581"/>
    </source>
</evidence>
<keyword evidence="11" id="KW-0788">Thiol protease</keyword>
<feature type="compositionally biased region" description="Pro residues" evidence="19">
    <location>
        <begin position="1894"/>
        <end position="1909"/>
    </location>
</feature>
<keyword evidence="6" id="KW-0645">Protease</keyword>
<keyword evidence="7" id="KW-0808">Transferase</keyword>
<feature type="domain" description="RdRp catalytic" evidence="20">
    <location>
        <begin position="1567"/>
        <end position="1673"/>
    </location>
</feature>
<evidence type="ECO:0000256" key="11">
    <source>
        <dbReference type="ARBA" id="ARBA00022807"/>
    </source>
</evidence>
<keyword evidence="14" id="KW-1127">Modulation of host ubiquitin pathway by viral deubiquitinase</keyword>
<dbReference type="Gene3D" id="3.90.70.100">
    <property type="match status" value="1"/>
</dbReference>
<dbReference type="GO" id="GO:0032259">
    <property type="term" value="P:methylation"/>
    <property type="evidence" value="ECO:0007669"/>
    <property type="project" value="UniProtKB-KW"/>
</dbReference>
<evidence type="ECO:0000256" key="7">
    <source>
        <dbReference type="ARBA" id="ARBA00022679"/>
    </source>
</evidence>
<dbReference type="InterPro" id="IPR043181">
    <property type="entry name" value="TYMV_endopept_dom"/>
</dbReference>
<dbReference type="GO" id="GO:0005524">
    <property type="term" value="F:ATP binding"/>
    <property type="evidence" value="ECO:0007669"/>
    <property type="project" value="UniProtKB-KW"/>
</dbReference>
<evidence type="ECO:0000256" key="14">
    <source>
        <dbReference type="ARBA" id="ARBA00022876"/>
    </source>
</evidence>
<reference evidence="23" key="1">
    <citation type="submission" date="2016-12" db="EMBL/GenBank/DDBJ databases">
        <authorList>
            <person name="Song W.-J."/>
            <person name="Kurnit D.M."/>
        </authorList>
    </citation>
    <scope>NUCLEOTIDE SEQUENCE</scope>
    <source>
        <strain evidence="23">JH</strain>
    </source>
</reference>
<keyword evidence="9" id="KW-0547">Nucleotide-binding</keyword>
<dbReference type="GO" id="GO:0005198">
    <property type="term" value="F:structural molecule activity"/>
    <property type="evidence" value="ECO:0007669"/>
    <property type="project" value="InterPro"/>
</dbReference>
<name>A0A2R2WVC6_9VIRU</name>
<feature type="region of interest" description="Disordered" evidence="19">
    <location>
        <begin position="1251"/>
        <end position="1277"/>
    </location>
</feature>
<dbReference type="PROSITE" id="PS51738">
    <property type="entry name" value="PEPTIDASE_C21"/>
    <property type="match status" value="1"/>
</dbReference>
<evidence type="ECO:0000259" key="20">
    <source>
        <dbReference type="PROSITE" id="PS50507"/>
    </source>
</evidence>
<evidence type="ECO:0000256" key="9">
    <source>
        <dbReference type="ARBA" id="ARBA00022741"/>
    </source>
</evidence>
<dbReference type="SUPFAM" id="SSF56672">
    <property type="entry name" value="DNA/RNA polymerases"/>
    <property type="match status" value="1"/>
</dbReference>
<dbReference type="GO" id="GO:0008174">
    <property type="term" value="F:mRNA methyltransferase activity"/>
    <property type="evidence" value="ECO:0007669"/>
    <property type="project" value="UniProtKB-UniRule"/>
</dbReference>
<proteinExistence type="inferred from homology"/>
<dbReference type="CDD" id="cd23247">
    <property type="entry name" value="Tymoviridae_RdRp"/>
    <property type="match status" value="1"/>
</dbReference>
<dbReference type="GO" id="GO:0006508">
    <property type="term" value="P:proteolysis"/>
    <property type="evidence" value="ECO:0007669"/>
    <property type="project" value="UniProtKB-KW"/>
</dbReference>
<dbReference type="GO" id="GO:0039694">
    <property type="term" value="P:viral RNA genome replication"/>
    <property type="evidence" value="ECO:0007669"/>
    <property type="project" value="InterPro"/>
</dbReference>
<evidence type="ECO:0000256" key="12">
    <source>
        <dbReference type="ARBA" id="ARBA00022840"/>
    </source>
</evidence>
<evidence type="ECO:0000256" key="5">
    <source>
        <dbReference type="ARBA" id="ARBA00022662"/>
    </source>
</evidence>
<dbReference type="Pfam" id="PF19227">
    <property type="entry name" value="Salyut"/>
    <property type="match status" value="1"/>
</dbReference>
<dbReference type="Pfam" id="PF01443">
    <property type="entry name" value="Viral_helicase1"/>
    <property type="match status" value="1"/>
</dbReference>
<dbReference type="GO" id="GO:0004197">
    <property type="term" value="F:cysteine-type endopeptidase activity"/>
    <property type="evidence" value="ECO:0007669"/>
    <property type="project" value="InterPro"/>
</dbReference>
<keyword evidence="3" id="KW-0945">Host-virus interaction</keyword>
<dbReference type="InterPro" id="IPR043502">
    <property type="entry name" value="DNA/RNA_pol_sf"/>
</dbReference>
<evidence type="ECO:0000256" key="1">
    <source>
        <dbReference type="ARBA" id="ARBA00004328"/>
    </source>
</evidence>
<evidence type="ECO:0000256" key="18">
    <source>
        <dbReference type="ARBA" id="ARBA00046330"/>
    </source>
</evidence>